<dbReference type="AlphaFoldDB" id="A0A7W8ZRR4"/>
<dbReference type="Proteomes" id="UP000537204">
    <property type="component" value="Unassembled WGS sequence"/>
</dbReference>
<dbReference type="RefSeq" id="WP_183884558.1">
    <property type="nucleotide sequence ID" value="NZ_JACHCD010000001.1"/>
</dbReference>
<name>A0A7W8ZRR4_9SPHI</name>
<evidence type="ECO:0000313" key="2">
    <source>
        <dbReference type="Proteomes" id="UP000537204"/>
    </source>
</evidence>
<evidence type="ECO:0000313" key="1">
    <source>
        <dbReference type="EMBL" id="MBB5638750.1"/>
    </source>
</evidence>
<organism evidence="1 2">
    <name type="scientific">Pedobacter cryoconitis</name>
    <dbReference type="NCBI Taxonomy" id="188932"/>
    <lineage>
        <taxon>Bacteria</taxon>
        <taxon>Pseudomonadati</taxon>
        <taxon>Bacteroidota</taxon>
        <taxon>Sphingobacteriia</taxon>
        <taxon>Sphingobacteriales</taxon>
        <taxon>Sphingobacteriaceae</taxon>
        <taxon>Pedobacter</taxon>
    </lineage>
</organism>
<dbReference type="EMBL" id="JACHCE010000010">
    <property type="protein sequence ID" value="MBB5638750.1"/>
    <property type="molecule type" value="Genomic_DNA"/>
</dbReference>
<sequence>MKFFKVYFLLGKAHSPEHIHLSNFNVERNCTAMGELKWLIVFAENENMAIELAVKGYETAGISRFKFSQDFLRTYLRDFVA</sequence>
<comment type="caution">
    <text evidence="1">The sequence shown here is derived from an EMBL/GenBank/DDBJ whole genome shotgun (WGS) entry which is preliminary data.</text>
</comment>
<gene>
    <name evidence="1" type="ORF">HDE68_004685</name>
</gene>
<reference evidence="1 2" key="1">
    <citation type="submission" date="2020-08" db="EMBL/GenBank/DDBJ databases">
        <title>Genomic Encyclopedia of Type Strains, Phase IV (KMG-V): Genome sequencing to study the core and pangenomes of soil and plant-associated prokaryotes.</title>
        <authorList>
            <person name="Whitman W."/>
        </authorList>
    </citation>
    <scope>NUCLEOTIDE SEQUENCE [LARGE SCALE GENOMIC DNA]</scope>
    <source>
        <strain evidence="1 2">S3M1</strain>
    </source>
</reference>
<accession>A0A7W8ZRR4</accession>
<protein>
    <submittedName>
        <fullName evidence="1">Putative Fe-S cluster-containing radical SAM superfamily protein</fullName>
    </submittedName>
</protein>
<proteinExistence type="predicted"/>